<keyword evidence="2" id="KW-0812">Transmembrane</keyword>
<keyword evidence="2" id="KW-1133">Transmembrane helix</keyword>
<reference evidence="3 4" key="1">
    <citation type="journal article" date="2018" name="Nat. Ecol. Evol.">
        <title>Pezizomycetes genomes reveal the molecular basis of ectomycorrhizal truffle lifestyle.</title>
        <authorList>
            <person name="Murat C."/>
            <person name="Payen T."/>
            <person name="Noel B."/>
            <person name="Kuo A."/>
            <person name="Morin E."/>
            <person name="Chen J."/>
            <person name="Kohler A."/>
            <person name="Krizsan K."/>
            <person name="Balestrini R."/>
            <person name="Da Silva C."/>
            <person name="Montanini B."/>
            <person name="Hainaut M."/>
            <person name="Levati E."/>
            <person name="Barry K.W."/>
            <person name="Belfiori B."/>
            <person name="Cichocki N."/>
            <person name="Clum A."/>
            <person name="Dockter R.B."/>
            <person name="Fauchery L."/>
            <person name="Guy J."/>
            <person name="Iotti M."/>
            <person name="Le Tacon F."/>
            <person name="Lindquist E.A."/>
            <person name="Lipzen A."/>
            <person name="Malagnac F."/>
            <person name="Mello A."/>
            <person name="Molinier V."/>
            <person name="Miyauchi S."/>
            <person name="Poulain J."/>
            <person name="Riccioni C."/>
            <person name="Rubini A."/>
            <person name="Sitrit Y."/>
            <person name="Splivallo R."/>
            <person name="Traeger S."/>
            <person name="Wang M."/>
            <person name="Zifcakova L."/>
            <person name="Wipf D."/>
            <person name="Zambonelli A."/>
            <person name="Paolocci F."/>
            <person name="Nowrousian M."/>
            <person name="Ottonello S."/>
            <person name="Baldrian P."/>
            <person name="Spatafora J.W."/>
            <person name="Henrissat B."/>
            <person name="Nagy L.G."/>
            <person name="Aury J.M."/>
            <person name="Wincker P."/>
            <person name="Grigoriev I.V."/>
            <person name="Bonfante P."/>
            <person name="Martin F.M."/>
        </authorList>
    </citation>
    <scope>NUCLEOTIDE SEQUENCE [LARGE SCALE GENOMIC DNA]</scope>
    <source>
        <strain evidence="3 4">CCBAS932</strain>
    </source>
</reference>
<dbReference type="Proteomes" id="UP000277580">
    <property type="component" value="Unassembled WGS sequence"/>
</dbReference>
<keyword evidence="4" id="KW-1185">Reference proteome</keyword>
<feature type="compositionally biased region" description="Basic and acidic residues" evidence="1">
    <location>
        <begin position="70"/>
        <end position="82"/>
    </location>
</feature>
<evidence type="ECO:0000313" key="3">
    <source>
        <dbReference type="EMBL" id="RPB16743.1"/>
    </source>
</evidence>
<evidence type="ECO:0000313" key="4">
    <source>
        <dbReference type="Proteomes" id="UP000277580"/>
    </source>
</evidence>
<keyword evidence="2" id="KW-0472">Membrane</keyword>
<protein>
    <submittedName>
        <fullName evidence="3">Uncharacterized protein</fullName>
    </submittedName>
</protein>
<accession>A0A3N4L1P9</accession>
<organism evidence="3 4">
    <name type="scientific">Morchella conica CCBAS932</name>
    <dbReference type="NCBI Taxonomy" id="1392247"/>
    <lineage>
        <taxon>Eukaryota</taxon>
        <taxon>Fungi</taxon>
        <taxon>Dikarya</taxon>
        <taxon>Ascomycota</taxon>
        <taxon>Pezizomycotina</taxon>
        <taxon>Pezizomycetes</taxon>
        <taxon>Pezizales</taxon>
        <taxon>Morchellaceae</taxon>
        <taxon>Morchella</taxon>
    </lineage>
</organism>
<feature type="transmembrane region" description="Helical" evidence="2">
    <location>
        <begin position="26"/>
        <end position="44"/>
    </location>
</feature>
<dbReference type="InParanoid" id="A0A3N4L1P9"/>
<evidence type="ECO:0000256" key="1">
    <source>
        <dbReference type="SAM" id="MobiDB-lite"/>
    </source>
</evidence>
<gene>
    <name evidence="3" type="ORF">P167DRAFT_190960</name>
</gene>
<feature type="region of interest" description="Disordered" evidence="1">
    <location>
        <begin position="54"/>
        <end position="96"/>
    </location>
</feature>
<evidence type="ECO:0000256" key="2">
    <source>
        <dbReference type="SAM" id="Phobius"/>
    </source>
</evidence>
<name>A0A3N4L1P9_9PEZI</name>
<dbReference type="EMBL" id="ML119107">
    <property type="protein sequence ID" value="RPB16743.1"/>
    <property type="molecule type" value="Genomic_DNA"/>
</dbReference>
<proteinExistence type="predicted"/>
<dbReference type="AlphaFoldDB" id="A0A3N4L1P9"/>
<sequence length="96" mass="11224">MPPINAEYALKEPFRKVWGKLKATRLFSLFFLIFFYSSLHVPYVEQLRTHDGSMAKLWPQPKKKRKKPKKEGMNREQVRGERAPPPPGSLGNLCRQ</sequence>